<reference evidence="2 3" key="1">
    <citation type="submission" date="2016-10" db="EMBL/GenBank/DDBJ databases">
        <authorList>
            <person name="de Groot N.N."/>
        </authorList>
    </citation>
    <scope>NUCLEOTIDE SEQUENCE [LARGE SCALE GENOMIC DNA]</scope>
    <source>
        <strain evidence="2 3">JCM 21544</strain>
    </source>
</reference>
<dbReference type="Pfam" id="PF13503">
    <property type="entry name" value="DUF4123"/>
    <property type="match status" value="1"/>
</dbReference>
<dbReference type="AlphaFoldDB" id="A0A1G9PVS2"/>
<dbReference type="InterPro" id="IPR025391">
    <property type="entry name" value="DUF4123"/>
</dbReference>
<dbReference type="Proteomes" id="UP000198706">
    <property type="component" value="Unassembled WGS sequence"/>
</dbReference>
<dbReference type="RefSeq" id="WP_244506051.1">
    <property type="nucleotide sequence ID" value="NZ_FNFD01000042.1"/>
</dbReference>
<name>A0A1G9PVS2_9PSED</name>
<evidence type="ECO:0000259" key="1">
    <source>
        <dbReference type="Pfam" id="PF13503"/>
    </source>
</evidence>
<keyword evidence="3" id="KW-1185">Reference proteome</keyword>
<dbReference type="EMBL" id="FNFD01000042">
    <property type="protein sequence ID" value="SDM02892.1"/>
    <property type="molecule type" value="Genomic_DNA"/>
</dbReference>
<proteinExistence type="predicted"/>
<evidence type="ECO:0000313" key="2">
    <source>
        <dbReference type="EMBL" id="SDM02892.1"/>
    </source>
</evidence>
<gene>
    <name evidence="2" type="ORF">SAMN05216186_1422</name>
</gene>
<feature type="domain" description="DUF4123" evidence="1">
    <location>
        <begin position="25"/>
        <end position="139"/>
    </location>
</feature>
<organism evidence="2 3">
    <name type="scientific">Pseudomonas indica</name>
    <dbReference type="NCBI Taxonomy" id="137658"/>
    <lineage>
        <taxon>Bacteria</taxon>
        <taxon>Pseudomonadati</taxon>
        <taxon>Pseudomonadota</taxon>
        <taxon>Gammaproteobacteria</taxon>
        <taxon>Pseudomonadales</taxon>
        <taxon>Pseudomonadaceae</taxon>
        <taxon>Pseudomonas</taxon>
    </lineage>
</organism>
<accession>A0A1G9PVS2</accession>
<protein>
    <recommendedName>
        <fullName evidence="1">DUF4123 domain-containing protein</fullName>
    </recommendedName>
</protein>
<sequence length="249" mass="28750">MSTPSDALTPRQWLADQPHDASRYLYVVLGNTSDADPLPTYYRQADAAPLLPIWEGTPYAGWQEVMPFLGELRADSLFLDWIEQQTERDWGWLAISPYPATVVRDWLRSLTQVRMPDGSEVFFRYWDGRHLAPILTHLSGTAGDLLPVFERYWINGRDLTVELPVLGPSRPYPWWDVPPDLLAKLSAEDPAPLVDNLMQWLRETHPDLYFAFPETNLRLKTEHFMRHATYTEDTLAGLFKAHLEKELSL</sequence>
<dbReference type="STRING" id="137658.SAMN05216186_1422"/>
<evidence type="ECO:0000313" key="3">
    <source>
        <dbReference type="Proteomes" id="UP000198706"/>
    </source>
</evidence>